<dbReference type="STRING" id="572036.SAMN05661099_1450"/>
<sequence length="180" mass="20751">MIVNILLIIAALLVLILVAALFVSKTYRVESEIIINRPKEEVFDYVRYLRNQDFYSKWVMSDPDKKTDFRGTDGSIGFIYAWDSENKSAGKGEQEIVDIVEGKNVDIEIRFEKPFKGVAQTRLNTEGVSSDQTKVNWSMEGTQKYPMNLMTLFMKKMLVKDMDTSLTTLKRILEKTYSHS</sequence>
<name>A0A1T5BAA6_9SPHI</name>
<dbReference type="InterPro" id="IPR023393">
    <property type="entry name" value="START-like_dom_sf"/>
</dbReference>
<dbReference type="RefSeq" id="WP_079701927.1">
    <property type="nucleotide sequence ID" value="NZ_FUYR01000001.1"/>
</dbReference>
<keyword evidence="2" id="KW-1185">Reference proteome</keyword>
<dbReference type="InterPro" id="IPR019587">
    <property type="entry name" value="Polyketide_cyclase/dehydratase"/>
</dbReference>
<reference evidence="2" key="1">
    <citation type="submission" date="2017-02" db="EMBL/GenBank/DDBJ databases">
        <authorList>
            <person name="Varghese N."/>
            <person name="Submissions S."/>
        </authorList>
    </citation>
    <scope>NUCLEOTIDE SEQUENCE [LARGE SCALE GENOMIC DNA]</scope>
    <source>
        <strain evidence="2">DSM 22385</strain>
    </source>
</reference>
<evidence type="ECO:0000313" key="1">
    <source>
        <dbReference type="EMBL" id="SKB43910.1"/>
    </source>
</evidence>
<dbReference type="CDD" id="cd07818">
    <property type="entry name" value="SRPBCC_1"/>
    <property type="match status" value="1"/>
</dbReference>
<dbReference type="OrthoDB" id="9807923at2"/>
<protein>
    <submittedName>
        <fullName evidence="1">Polyketide cyclase / dehydrase and lipid transport</fullName>
    </submittedName>
</protein>
<accession>A0A1T5BAA6</accession>
<dbReference type="SUPFAM" id="SSF55961">
    <property type="entry name" value="Bet v1-like"/>
    <property type="match status" value="1"/>
</dbReference>
<dbReference type="AlphaFoldDB" id="A0A1T5BAA6"/>
<gene>
    <name evidence="1" type="ORF">SAMN05661099_1450</name>
</gene>
<evidence type="ECO:0000313" key="2">
    <source>
        <dbReference type="Proteomes" id="UP000189981"/>
    </source>
</evidence>
<dbReference type="EMBL" id="FUYR01000001">
    <property type="protein sequence ID" value="SKB43910.1"/>
    <property type="molecule type" value="Genomic_DNA"/>
</dbReference>
<dbReference type="Gene3D" id="3.30.530.20">
    <property type="match status" value="1"/>
</dbReference>
<organism evidence="1 2">
    <name type="scientific">Daejeonella lutea</name>
    <dbReference type="NCBI Taxonomy" id="572036"/>
    <lineage>
        <taxon>Bacteria</taxon>
        <taxon>Pseudomonadati</taxon>
        <taxon>Bacteroidota</taxon>
        <taxon>Sphingobacteriia</taxon>
        <taxon>Sphingobacteriales</taxon>
        <taxon>Sphingobacteriaceae</taxon>
        <taxon>Daejeonella</taxon>
    </lineage>
</organism>
<proteinExistence type="predicted"/>
<dbReference type="Proteomes" id="UP000189981">
    <property type="component" value="Unassembled WGS sequence"/>
</dbReference>
<dbReference type="Pfam" id="PF10604">
    <property type="entry name" value="Polyketide_cyc2"/>
    <property type="match status" value="1"/>
</dbReference>